<dbReference type="NCBIfam" id="TIGR00895">
    <property type="entry name" value="2A0115"/>
    <property type="match status" value="1"/>
</dbReference>
<dbReference type="Proteomes" id="UP000008207">
    <property type="component" value="Plasmid pMNOD01"/>
</dbReference>
<comment type="similarity">
    <text evidence="2">Belongs to the major facilitator superfamily. Aromatic acid:H(+) symporter (AAHS) (TC 2.A.1.15) family.</text>
</comment>
<dbReference type="RefSeq" id="WP_015934243.1">
    <property type="nucleotide sequence ID" value="NC_011892.1"/>
</dbReference>
<feature type="transmembrane region" description="Helical" evidence="9">
    <location>
        <begin position="353"/>
        <end position="375"/>
    </location>
</feature>
<evidence type="ECO:0000256" key="3">
    <source>
        <dbReference type="ARBA" id="ARBA00022448"/>
    </source>
</evidence>
<dbReference type="KEGG" id="mno:Mnod_8635"/>
<dbReference type="InterPro" id="IPR036259">
    <property type="entry name" value="MFS_trans_sf"/>
</dbReference>
<gene>
    <name evidence="11" type="ordered locus">Mnod_8635</name>
</gene>
<feature type="transmembrane region" description="Helical" evidence="9">
    <location>
        <begin position="117"/>
        <end position="137"/>
    </location>
</feature>
<dbReference type="OrthoDB" id="9784658at2"/>
<feature type="transmembrane region" description="Helical" evidence="9">
    <location>
        <begin position="149"/>
        <end position="175"/>
    </location>
</feature>
<evidence type="ECO:0000313" key="12">
    <source>
        <dbReference type="Proteomes" id="UP000008207"/>
    </source>
</evidence>
<evidence type="ECO:0000259" key="10">
    <source>
        <dbReference type="PROSITE" id="PS50850"/>
    </source>
</evidence>
<feature type="transmembrane region" description="Helical" evidence="9">
    <location>
        <begin position="91"/>
        <end position="111"/>
    </location>
</feature>
<dbReference type="SUPFAM" id="SSF103473">
    <property type="entry name" value="MFS general substrate transporter"/>
    <property type="match status" value="1"/>
</dbReference>
<dbReference type="PROSITE" id="PS00216">
    <property type="entry name" value="SUGAR_TRANSPORT_1"/>
    <property type="match status" value="1"/>
</dbReference>
<evidence type="ECO:0000256" key="5">
    <source>
        <dbReference type="ARBA" id="ARBA00022519"/>
    </source>
</evidence>
<keyword evidence="3" id="KW-0813">Transport</keyword>
<evidence type="ECO:0000256" key="4">
    <source>
        <dbReference type="ARBA" id="ARBA00022475"/>
    </source>
</evidence>
<feature type="transmembrane region" description="Helical" evidence="9">
    <location>
        <begin position="329"/>
        <end position="347"/>
    </location>
</feature>
<dbReference type="PROSITE" id="PS00217">
    <property type="entry name" value="SUGAR_TRANSPORT_2"/>
    <property type="match status" value="1"/>
</dbReference>
<organism evidence="11 12">
    <name type="scientific">Methylobacterium nodulans (strain LMG 21967 / CNCM I-2342 / ORS 2060)</name>
    <dbReference type="NCBI Taxonomy" id="460265"/>
    <lineage>
        <taxon>Bacteria</taxon>
        <taxon>Pseudomonadati</taxon>
        <taxon>Pseudomonadota</taxon>
        <taxon>Alphaproteobacteria</taxon>
        <taxon>Hyphomicrobiales</taxon>
        <taxon>Methylobacteriaceae</taxon>
        <taxon>Methylobacterium</taxon>
    </lineage>
</organism>
<keyword evidence="7 9" id="KW-1133">Transmembrane helix</keyword>
<feature type="transmembrane region" description="Helical" evidence="9">
    <location>
        <begin position="26"/>
        <end position="52"/>
    </location>
</feature>
<reference evidence="12" key="1">
    <citation type="submission" date="2009-01" db="EMBL/GenBank/DDBJ databases">
        <title>Complete sequence of plasmid 1 of Methylobacterium nodulans ORS 2060.</title>
        <authorList>
            <consortium name="US DOE Joint Genome Institute"/>
            <person name="Lucas S."/>
            <person name="Copeland A."/>
            <person name="Lapidus A."/>
            <person name="Glavina del Rio T."/>
            <person name="Dalin E."/>
            <person name="Tice H."/>
            <person name="Bruce D."/>
            <person name="Goodwin L."/>
            <person name="Pitluck S."/>
            <person name="Sims D."/>
            <person name="Brettin T."/>
            <person name="Detter J.C."/>
            <person name="Han C."/>
            <person name="Larimer F."/>
            <person name="Land M."/>
            <person name="Hauser L."/>
            <person name="Kyrpides N."/>
            <person name="Ivanova N."/>
            <person name="Marx C.J."/>
            <person name="Richardson P."/>
        </authorList>
    </citation>
    <scope>NUCLEOTIDE SEQUENCE [LARGE SCALE GENOMIC DNA]</scope>
    <source>
        <strain evidence="12">LMG 21967 / CNCM I-2342 / ORS 2060</strain>
        <plasmid evidence="12">Plasmid pMNOD01</plasmid>
    </source>
</reference>
<feature type="transmembrane region" description="Helical" evidence="9">
    <location>
        <begin position="299"/>
        <end position="317"/>
    </location>
</feature>
<proteinExistence type="inferred from homology"/>
<evidence type="ECO:0000256" key="8">
    <source>
        <dbReference type="ARBA" id="ARBA00023136"/>
    </source>
</evidence>
<evidence type="ECO:0000256" key="6">
    <source>
        <dbReference type="ARBA" id="ARBA00022692"/>
    </source>
</evidence>
<dbReference type="GO" id="GO:0005886">
    <property type="term" value="C:plasma membrane"/>
    <property type="evidence" value="ECO:0007669"/>
    <property type="project" value="UniProtKB-SubCell"/>
</dbReference>
<keyword evidence="4" id="KW-1003">Cell membrane</keyword>
<evidence type="ECO:0000313" key="11">
    <source>
        <dbReference type="EMBL" id="ACL62709.1"/>
    </source>
</evidence>
<feature type="transmembrane region" description="Helical" evidence="9">
    <location>
        <begin position="64"/>
        <end position="84"/>
    </location>
</feature>
<dbReference type="InterPro" id="IPR011701">
    <property type="entry name" value="MFS"/>
</dbReference>
<geneLocation type="plasmid" evidence="11 12">
    <name>pMNOD01</name>
</geneLocation>
<dbReference type="GO" id="GO:0046943">
    <property type="term" value="F:carboxylic acid transmembrane transporter activity"/>
    <property type="evidence" value="ECO:0007669"/>
    <property type="project" value="TreeGrafter"/>
</dbReference>
<keyword evidence="11" id="KW-0614">Plasmid</keyword>
<evidence type="ECO:0000256" key="9">
    <source>
        <dbReference type="SAM" id="Phobius"/>
    </source>
</evidence>
<evidence type="ECO:0000256" key="7">
    <source>
        <dbReference type="ARBA" id="ARBA00022989"/>
    </source>
</evidence>
<keyword evidence="12" id="KW-1185">Reference proteome</keyword>
<keyword evidence="8 9" id="KW-0472">Membrane</keyword>
<feature type="transmembrane region" description="Helical" evidence="9">
    <location>
        <begin position="415"/>
        <end position="435"/>
    </location>
</feature>
<dbReference type="Gene3D" id="1.20.1250.20">
    <property type="entry name" value="MFS general substrate transporter like domains"/>
    <property type="match status" value="1"/>
</dbReference>
<dbReference type="PANTHER" id="PTHR23508">
    <property type="entry name" value="CARBOXYLIC ACID TRANSPORTER PROTEIN HOMOLOG"/>
    <property type="match status" value="1"/>
</dbReference>
<dbReference type="AlphaFoldDB" id="B8IWB9"/>
<name>B8IWB9_METNO</name>
<dbReference type="InterPro" id="IPR004746">
    <property type="entry name" value="MFS_AAHS"/>
</dbReference>
<feature type="transmembrane region" description="Helical" evidence="9">
    <location>
        <begin position="387"/>
        <end position="409"/>
    </location>
</feature>
<dbReference type="PROSITE" id="PS50850">
    <property type="entry name" value="MFS"/>
    <property type="match status" value="1"/>
</dbReference>
<dbReference type="EMBL" id="CP001350">
    <property type="protein sequence ID" value="ACL62709.1"/>
    <property type="molecule type" value="Genomic_DNA"/>
</dbReference>
<comment type="subcellular location">
    <subcellularLocation>
        <location evidence="1">Cell inner membrane</location>
        <topology evidence="1">Multi-pass membrane protein</topology>
    </subcellularLocation>
</comment>
<feature type="transmembrane region" description="Helical" evidence="9">
    <location>
        <begin position="257"/>
        <end position="279"/>
    </location>
</feature>
<accession>B8IWB9</accession>
<dbReference type="InterPro" id="IPR020846">
    <property type="entry name" value="MFS_dom"/>
</dbReference>
<feature type="transmembrane region" description="Helical" evidence="9">
    <location>
        <begin position="181"/>
        <end position="201"/>
    </location>
</feature>
<sequence length="458" mass="47247">MNVTTERIDVQNVIDGNPISRLQMRVILLCFLVVFLDGYDTAVIGFVAPALAKAWSVPPPALKPLLSAALFGLAAGALAAGPLADRIGRKVVLVISVALFGGLTLLSAFATDLTQLTILRFLTGLGLGAAMPNATTLTAEYCPARHRSFLVTVMFCGFTLGSAGGGFLGGFLIPAYGWQSAFWVGGLAPLALAAALITLLPESVQFLVVRRGGGMRVAGILRRLAPGRAVTGDAVFVTPDLGAAQARSSLGSLFQNGLAAGTACLWLTYFMGLLVIFLLRSWLPTLVTGAGLSLERAAMLGGAFELGGTVGALLVAWCMDRFGAHRAIALSYLLGAVTVCVVAYLVAAPLLLAPAIFMAGFFLSGSQTSLSPLAAAFYPTHARATGVAWMLGMGRFGGILGALSGGVLLGLGWDFQAILTALAVPALGAAAAIWFKGRWRGREIGGGQQTAGLQLGHG</sequence>
<dbReference type="PANTHER" id="PTHR23508:SF10">
    <property type="entry name" value="CARBOXYLIC ACID TRANSPORTER PROTEIN HOMOLOG"/>
    <property type="match status" value="1"/>
</dbReference>
<keyword evidence="6 9" id="KW-0812">Transmembrane</keyword>
<evidence type="ECO:0000256" key="2">
    <source>
        <dbReference type="ARBA" id="ARBA00006508"/>
    </source>
</evidence>
<dbReference type="Pfam" id="PF07690">
    <property type="entry name" value="MFS_1"/>
    <property type="match status" value="1"/>
</dbReference>
<keyword evidence="5" id="KW-0997">Cell inner membrane</keyword>
<feature type="domain" description="Major facilitator superfamily (MFS) profile" evidence="10">
    <location>
        <begin position="26"/>
        <end position="440"/>
    </location>
</feature>
<evidence type="ECO:0000256" key="1">
    <source>
        <dbReference type="ARBA" id="ARBA00004429"/>
    </source>
</evidence>
<dbReference type="InterPro" id="IPR005829">
    <property type="entry name" value="Sugar_transporter_CS"/>
</dbReference>
<dbReference type="CDD" id="cd17365">
    <property type="entry name" value="MFS_PcaK_like"/>
    <property type="match status" value="1"/>
</dbReference>
<protein>
    <submittedName>
        <fullName evidence="11">Major facilitator superfamily MFS_1</fullName>
    </submittedName>
</protein>
<dbReference type="HOGENOM" id="CLU_001265_46_4_5"/>